<sequence length="167" mass="18415">MNLHSLADESLSHVAAGWSMFNAENPQKSLAEAKRVLQDGGVLVASSWEETDWLRIVRVIKQIDPAREPPAIPEEWSKAPSLKLQLEAGGYRDVEVHKVPVDIPFASYTSFVDVMMTKVTQVAAASQDLSDEKKELMRNLMINEMRSICPLEPGILKASSLVAVGSK</sequence>
<dbReference type="AlphaFoldDB" id="A0AAJ0CIY2"/>
<gene>
    <name evidence="2" type="ORF">QQS21_008864</name>
</gene>
<dbReference type="InterPro" id="IPR029063">
    <property type="entry name" value="SAM-dependent_MTases_sf"/>
</dbReference>
<dbReference type="Proteomes" id="UP001251528">
    <property type="component" value="Unassembled WGS sequence"/>
</dbReference>
<keyword evidence="3" id="KW-1185">Reference proteome</keyword>
<organism evidence="2 3">
    <name type="scientific">Conoideocrella luteorostrata</name>
    <dbReference type="NCBI Taxonomy" id="1105319"/>
    <lineage>
        <taxon>Eukaryota</taxon>
        <taxon>Fungi</taxon>
        <taxon>Dikarya</taxon>
        <taxon>Ascomycota</taxon>
        <taxon>Pezizomycotina</taxon>
        <taxon>Sordariomycetes</taxon>
        <taxon>Hypocreomycetidae</taxon>
        <taxon>Hypocreales</taxon>
        <taxon>Clavicipitaceae</taxon>
        <taxon>Conoideocrella</taxon>
    </lineage>
</organism>
<accession>A0AAJ0CIY2</accession>
<comment type="caution">
    <text evidence="2">The sequence shown here is derived from an EMBL/GenBank/DDBJ whole genome shotgun (WGS) entry which is preliminary data.</text>
</comment>
<dbReference type="GO" id="GO:0008757">
    <property type="term" value="F:S-adenosylmethionine-dependent methyltransferase activity"/>
    <property type="evidence" value="ECO:0007669"/>
    <property type="project" value="InterPro"/>
</dbReference>
<proteinExistence type="predicted"/>
<dbReference type="Gene3D" id="3.40.50.150">
    <property type="entry name" value="Vaccinia Virus protein VP39"/>
    <property type="match status" value="1"/>
</dbReference>
<dbReference type="SUPFAM" id="SSF53335">
    <property type="entry name" value="S-adenosyl-L-methionine-dependent methyltransferases"/>
    <property type="match status" value="1"/>
</dbReference>
<protein>
    <recommendedName>
        <fullName evidence="1">Methyltransferase type 11 domain-containing protein</fullName>
    </recommendedName>
</protein>
<feature type="domain" description="Methyltransferase type 11" evidence="1">
    <location>
        <begin position="5"/>
        <end position="44"/>
    </location>
</feature>
<dbReference type="EMBL" id="JASWJB010000211">
    <property type="protein sequence ID" value="KAK2593447.1"/>
    <property type="molecule type" value="Genomic_DNA"/>
</dbReference>
<evidence type="ECO:0000259" key="1">
    <source>
        <dbReference type="Pfam" id="PF08241"/>
    </source>
</evidence>
<name>A0AAJ0CIY2_9HYPO</name>
<reference evidence="2" key="1">
    <citation type="submission" date="2023-06" db="EMBL/GenBank/DDBJ databases">
        <title>Conoideocrella luteorostrata (Hypocreales: Clavicipitaceae), a potential biocontrol fungus for elongate hemlock scale in United States Christmas tree production areas.</title>
        <authorList>
            <person name="Barrett H."/>
            <person name="Lovett B."/>
            <person name="Macias A.M."/>
            <person name="Stajich J.E."/>
            <person name="Kasson M.T."/>
        </authorList>
    </citation>
    <scope>NUCLEOTIDE SEQUENCE</scope>
    <source>
        <strain evidence="2">ARSEF 14590</strain>
    </source>
</reference>
<dbReference type="InterPro" id="IPR013216">
    <property type="entry name" value="Methyltransf_11"/>
</dbReference>
<evidence type="ECO:0000313" key="3">
    <source>
        <dbReference type="Proteomes" id="UP001251528"/>
    </source>
</evidence>
<evidence type="ECO:0000313" key="2">
    <source>
        <dbReference type="EMBL" id="KAK2593447.1"/>
    </source>
</evidence>
<dbReference type="Pfam" id="PF08241">
    <property type="entry name" value="Methyltransf_11"/>
    <property type="match status" value="1"/>
</dbReference>